<evidence type="ECO:0000313" key="4">
    <source>
        <dbReference type="Proteomes" id="UP000605986"/>
    </source>
</evidence>
<accession>A0A8H4JY28</accession>
<proteinExistence type="inferred from homology"/>
<dbReference type="OrthoDB" id="2013972at2759"/>
<dbReference type="EMBL" id="JAADJG010000630">
    <property type="protein sequence ID" value="KAF4441115.1"/>
    <property type="molecule type" value="Genomic_DNA"/>
</dbReference>
<dbReference type="CDD" id="cd02440">
    <property type="entry name" value="AdoMet_MTases"/>
    <property type="match status" value="1"/>
</dbReference>
<protein>
    <recommendedName>
        <fullName evidence="5">Methyltransferase domain-containing protein</fullName>
    </recommendedName>
</protein>
<name>A0A8H4JY28_9HYPO</name>
<reference evidence="3" key="1">
    <citation type="submission" date="2020-01" db="EMBL/GenBank/DDBJ databases">
        <title>Identification and distribution of gene clusters putatively required for synthesis of sphingolipid metabolism inhibitors in phylogenetically diverse species of the filamentous fungus Fusarium.</title>
        <authorList>
            <person name="Kim H.-S."/>
            <person name="Busman M."/>
            <person name="Brown D.W."/>
            <person name="Divon H."/>
            <person name="Uhlig S."/>
            <person name="Proctor R.H."/>
        </authorList>
    </citation>
    <scope>NUCLEOTIDE SEQUENCE</scope>
    <source>
        <strain evidence="3">NRRL 53441</strain>
    </source>
</reference>
<organism evidence="3 4">
    <name type="scientific">Fusarium austroafricanum</name>
    <dbReference type="NCBI Taxonomy" id="2364996"/>
    <lineage>
        <taxon>Eukaryota</taxon>
        <taxon>Fungi</taxon>
        <taxon>Dikarya</taxon>
        <taxon>Ascomycota</taxon>
        <taxon>Pezizomycotina</taxon>
        <taxon>Sordariomycetes</taxon>
        <taxon>Hypocreomycetidae</taxon>
        <taxon>Hypocreales</taxon>
        <taxon>Nectriaceae</taxon>
        <taxon>Fusarium</taxon>
        <taxon>Fusarium concolor species complex</taxon>
    </lineage>
</organism>
<sequence length="403" mass="45515">MQFDVAQRKRLRSETLVSDNLTDPLLNNNVIKTKRSRIFNDAISDKDDGDNTVADTSTNNKDNSTPPNSTANDSNRDEITADTSTNDKDNSTPINSTTDEGTVDEGIADEGIADEGIADDEIDDTCTITSQNQDDFQILTLSGRTFCNDHWQPNDSTQTRVLRKYYKSALDIGTGSGDWAIEFADRNTHIYVIGIDISLIQPDFIPPNLEFQRDDCNHNWTFRPSSMDYIHIQDLKGSVYWDKLAPQVYITLAEGGIVEIHEGSVKIYHLKGQLPRDSHAKQWNDLFSKAGEIRGNSFEVVESKILINAVKRAHFKDIEVYEFDVPLGSWASLPNEKKIGKRHLKAFVQDIEGWILRPARESLGWSKEQCRVFALGLRRELESTTAELYMKRLVVIGRKISSP</sequence>
<feature type="compositionally biased region" description="Polar residues" evidence="2">
    <location>
        <begin position="53"/>
        <end position="73"/>
    </location>
</feature>
<dbReference type="InterPro" id="IPR029063">
    <property type="entry name" value="SAM-dependent_MTases_sf"/>
</dbReference>
<evidence type="ECO:0000313" key="3">
    <source>
        <dbReference type="EMBL" id="KAF4441115.1"/>
    </source>
</evidence>
<dbReference type="GO" id="GO:0008168">
    <property type="term" value="F:methyltransferase activity"/>
    <property type="evidence" value="ECO:0007669"/>
    <property type="project" value="TreeGrafter"/>
</dbReference>
<dbReference type="Proteomes" id="UP000605986">
    <property type="component" value="Unassembled WGS sequence"/>
</dbReference>
<dbReference type="PANTHER" id="PTHR43591:SF10">
    <property type="entry name" value="ABC TRANSMEMBRANE TYPE-1 DOMAIN-CONTAINING PROTEIN-RELATED"/>
    <property type="match status" value="1"/>
</dbReference>
<dbReference type="Pfam" id="PF13489">
    <property type="entry name" value="Methyltransf_23"/>
    <property type="match status" value="1"/>
</dbReference>
<evidence type="ECO:0008006" key="5">
    <source>
        <dbReference type="Google" id="ProtNLM"/>
    </source>
</evidence>
<comment type="similarity">
    <text evidence="1">Belongs to the methyltransferase superfamily. LaeA methyltransferase family.</text>
</comment>
<dbReference type="Gene3D" id="3.40.50.150">
    <property type="entry name" value="Vaccinia Virus protein VP39"/>
    <property type="match status" value="1"/>
</dbReference>
<evidence type="ECO:0000256" key="2">
    <source>
        <dbReference type="SAM" id="MobiDB-lite"/>
    </source>
</evidence>
<feature type="compositionally biased region" description="Basic and acidic residues" evidence="2">
    <location>
        <begin position="74"/>
        <end position="90"/>
    </location>
</feature>
<gene>
    <name evidence="3" type="ORF">F53441_12122</name>
</gene>
<feature type="region of interest" description="Disordered" evidence="2">
    <location>
        <begin position="42"/>
        <end position="106"/>
    </location>
</feature>
<keyword evidence="4" id="KW-1185">Reference proteome</keyword>
<feature type="compositionally biased region" description="Polar residues" evidence="2">
    <location>
        <begin position="91"/>
        <end position="100"/>
    </location>
</feature>
<dbReference type="PANTHER" id="PTHR43591">
    <property type="entry name" value="METHYLTRANSFERASE"/>
    <property type="match status" value="1"/>
</dbReference>
<dbReference type="SUPFAM" id="SSF53335">
    <property type="entry name" value="S-adenosyl-L-methionine-dependent methyltransferases"/>
    <property type="match status" value="1"/>
</dbReference>
<evidence type="ECO:0000256" key="1">
    <source>
        <dbReference type="ARBA" id="ARBA00038158"/>
    </source>
</evidence>
<dbReference type="AlphaFoldDB" id="A0A8H4JY28"/>
<comment type="caution">
    <text evidence="3">The sequence shown here is derived from an EMBL/GenBank/DDBJ whole genome shotgun (WGS) entry which is preliminary data.</text>
</comment>